<reference evidence="1" key="1">
    <citation type="submission" date="2022-01" db="EMBL/GenBank/DDBJ databases">
        <title>Gordonia xiamenensis sp. nov., isolated from surface seawater in Xiamen.</title>
        <authorList>
            <person name="He Y.F."/>
        </authorList>
    </citation>
    <scope>NUCLEOTIDE SEQUENCE</scope>
    <source>
        <strain evidence="1">GW1C4-4</strain>
    </source>
</reference>
<accession>A0ABS9DLQ8</accession>
<dbReference type="Proteomes" id="UP001108089">
    <property type="component" value="Unassembled WGS sequence"/>
</dbReference>
<evidence type="ECO:0000313" key="2">
    <source>
        <dbReference type="Proteomes" id="UP001108089"/>
    </source>
</evidence>
<keyword evidence="2" id="KW-1185">Reference proteome</keyword>
<gene>
    <name evidence="1" type="ORF">L1892_16780</name>
</gene>
<name>A0ABS9DLQ8_9ACTN</name>
<proteinExistence type="predicted"/>
<dbReference type="RefSeq" id="WP_235724757.1">
    <property type="nucleotide sequence ID" value="NZ_JAKGCU010000016.1"/>
</dbReference>
<sequence length="231" mass="24265">MGEDNEVPREVVLALGAAAVGARAVAMSARLSRSAVRTALRLPVIGSAGRRGLDRLEAEGERVLALAPKVIDRGKAIVVAVVSAIIAEMDLTGLVRDNVDLNEVAAALDIEAILDRVDLDAVIRDRLDLNGAVALVDLDAIAATLDIDAIAARIDIEAILGRVDMIGLADEIIDGVDLPDIIREASTSVTADVMTDVRSTSERADDAVANVVGRILRRRVVDAAQSSHADE</sequence>
<evidence type="ECO:0000313" key="1">
    <source>
        <dbReference type="EMBL" id="MCF3940033.1"/>
    </source>
</evidence>
<organism evidence="1 2">
    <name type="scientific">Gordonia tangerina</name>
    <dbReference type="NCBI Taxonomy" id="2911060"/>
    <lineage>
        <taxon>Bacteria</taxon>
        <taxon>Bacillati</taxon>
        <taxon>Actinomycetota</taxon>
        <taxon>Actinomycetes</taxon>
        <taxon>Mycobacteriales</taxon>
        <taxon>Gordoniaceae</taxon>
        <taxon>Gordonia</taxon>
    </lineage>
</organism>
<protein>
    <submittedName>
        <fullName evidence="1">Uncharacterized protein</fullName>
    </submittedName>
</protein>
<dbReference type="EMBL" id="JAKGCU010000016">
    <property type="protein sequence ID" value="MCF3940033.1"/>
    <property type="molecule type" value="Genomic_DNA"/>
</dbReference>
<comment type="caution">
    <text evidence="1">The sequence shown here is derived from an EMBL/GenBank/DDBJ whole genome shotgun (WGS) entry which is preliminary data.</text>
</comment>